<organism evidence="1 2">
    <name type="scientific">Cyclobacterium qasimii M12-11B</name>
    <dbReference type="NCBI Taxonomy" id="641524"/>
    <lineage>
        <taxon>Bacteria</taxon>
        <taxon>Pseudomonadati</taxon>
        <taxon>Bacteroidota</taxon>
        <taxon>Cytophagia</taxon>
        <taxon>Cytophagales</taxon>
        <taxon>Cyclobacteriaceae</taxon>
        <taxon>Cyclobacterium</taxon>
    </lineage>
</organism>
<sequence length="38" mass="4400">MPTPSAPLRNRHGMFATPYAQEAAILFWGIENYRCYLL</sequence>
<gene>
    <name evidence="1" type="ORF">ADICYQ_1261</name>
</gene>
<accession>S7VHZ0</accession>
<dbReference type="AlphaFoldDB" id="S7VHZ0"/>
<proteinExistence type="predicted"/>
<protein>
    <submittedName>
        <fullName evidence="1">Uncharacterized protein</fullName>
    </submittedName>
</protein>
<dbReference type="Proteomes" id="UP000014974">
    <property type="component" value="Unassembled WGS sequence"/>
</dbReference>
<comment type="caution">
    <text evidence="1">The sequence shown here is derived from an EMBL/GenBank/DDBJ whole genome shotgun (WGS) entry which is preliminary data.</text>
</comment>
<name>S7VHZ0_9BACT</name>
<dbReference type="EMBL" id="ATNM01000060">
    <property type="protein sequence ID" value="EPR69820.1"/>
    <property type="molecule type" value="Genomic_DNA"/>
</dbReference>
<evidence type="ECO:0000313" key="2">
    <source>
        <dbReference type="Proteomes" id="UP000014974"/>
    </source>
</evidence>
<evidence type="ECO:0000313" key="1">
    <source>
        <dbReference type="EMBL" id="EPR69820.1"/>
    </source>
</evidence>
<reference evidence="1 2" key="1">
    <citation type="journal article" date="2013" name="Genome Announc.">
        <title>Draft Genome Sequence of Cyclobacterium qasimii Strain M12-11BT, Isolated from Arctic Marine Sediment.</title>
        <authorList>
            <person name="Shivaji S."/>
            <person name="Ara S."/>
            <person name="Singh A."/>
            <person name="Kumar Pinnaka A."/>
        </authorList>
    </citation>
    <scope>NUCLEOTIDE SEQUENCE [LARGE SCALE GENOMIC DNA]</scope>
    <source>
        <strain evidence="1 2">M12-11B</strain>
    </source>
</reference>